<protein>
    <recommendedName>
        <fullName evidence="3">Protein FAR1-RELATED SEQUENCE</fullName>
    </recommendedName>
</protein>
<gene>
    <name evidence="1" type="ORF">LSAT_V11C200059730</name>
</gene>
<name>A0A9R1XWG9_LACSA</name>
<dbReference type="Proteomes" id="UP000235145">
    <property type="component" value="Unassembled WGS sequence"/>
</dbReference>
<evidence type="ECO:0000313" key="1">
    <source>
        <dbReference type="EMBL" id="KAJ0222092.1"/>
    </source>
</evidence>
<keyword evidence="2" id="KW-1185">Reference proteome</keyword>
<dbReference type="AlphaFoldDB" id="A0A9R1XWG9"/>
<reference evidence="1 2" key="1">
    <citation type="journal article" date="2017" name="Nat. Commun.">
        <title>Genome assembly with in vitro proximity ligation data and whole-genome triplication in lettuce.</title>
        <authorList>
            <person name="Reyes-Chin-Wo S."/>
            <person name="Wang Z."/>
            <person name="Yang X."/>
            <person name="Kozik A."/>
            <person name="Arikit S."/>
            <person name="Song C."/>
            <person name="Xia L."/>
            <person name="Froenicke L."/>
            <person name="Lavelle D.O."/>
            <person name="Truco M.J."/>
            <person name="Xia R."/>
            <person name="Zhu S."/>
            <person name="Xu C."/>
            <person name="Xu H."/>
            <person name="Xu X."/>
            <person name="Cox K."/>
            <person name="Korf I."/>
            <person name="Meyers B.C."/>
            <person name="Michelmore R.W."/>
        </authorList>
    </citation>
    <scope>NUCLEOTIDE SEQUENCE [LARGE SCALE GENOMIC DNA]</scope>
    <source>
        <strain evidence="2">cv. Salinas</strain>
        <tissue evidence="1">Seedlings</tissue>
    </source>
</reference>
<proteinExistence type="predicted"/>
<sequence length="143" mass="16288">MSHTQPKMVHSNVLVCILNMDVIPTELLKRRFNSSFDDSNSDMTAIDIFSIVDHDCPNHDLPTRADQFKKLLGVVGPNVVYDVNDIKNPTDIRNKGCGSRGKRLKPTKEMIEKESSKPKRKCVTCEQMVHHDKRNCPQKNAQK</sequence>
<accession>A0A9R1XWG9</accession>
<evidence type="ECO:0008006" key="3">
    <source>
        <dbReference type="Google" id="ProtNLM"/>
    </source>
</evidence>
<comment type="caution">
    <text evidence="1">The sequence shown here is derived from an EMBL/GenBank/DDBJ whole genome shotgun (WGS) entry which is preliminary data.</text>
</comment>
<evidence type="ECO:0000313" key="2">
    <source>
        <dbReference type="Proteomes" id="UP000235145"/>
    </source>
</evidence>
<organism evidence="1 2">
    <name type="scientific">Lactuca sativa</name>
    <name type="common">Garden lettuce</name>
    <dbReference type="NCBI Taxonomy" id="4236"/>
    <lineage>
        <taxon>Eukaryota</taxon>
        <taxon>Viridiplantae</taxon>
        <taxon>Streptophyta</taxon>
        <taxon>Embryophyta</taxon>
        <taxon>Tracheophyta</taxon>
        <taxon>Spermatophyta</taxon>
        <taxon>Magnoliopsida</taxon>
        <taxon>eudicotyledons</taxon>
        <taxon>Gunneridae</taxon>
        <taxon>Pentapetalae</taxon>
        <taxon>asterids</taxon>
        <taxon>campanulids</taxon>
        <taxon>Asterales</taxon>
        <taxon>Asteraceae</taxon>
        <taxon>Cichorioideae</taxon>
        <taxon>Cichorieae</taxon>
        <taxon>Lactucinae</taxon>
        <taxon>Lactuca</taxon>
    </lineage>
</organism>
<dbReference type="EMBL" id="NBSK02000002">
    <property type="protein sequence ID" value="KAJ0222092.1"/>
    <property type="molecule type" value="Genomic_DNA"/>
</dbReference>